<proteinExistence type="predicted"/>
<reference evidence="4" key="1">
    <citation type="submission" date="2017-09" db="EMBL/GenBank/DDBJ databases">
        <title>Depth-based differentiation of microbial function through sediment-hosted aquifers and enrichment of novel symbionts in the deep terrestrial subsurface.</title>
        <authorList>
            <person name="Probst A.J."/>
            <person name="Ladd B."/>
            <person name="Jarett J.K."/>
            <person name="Geller-Mcgrath D.E."/>
            <person name="Sieber C.M.K."/>
            <person name="Emerson J.B."/>
            <person name="Anantharaman K."/>
            <person name="Thomas B.C."/>
            <person name="Malmstrom R."/>
            <person name="Stieglmeier M."/>
            <person name="Klingl A."/>
            <person name="Woyke T."/>
            <person name="Ryan C.M."/>
            <person name="Banfield J.F."/>
        </authorList>
    </citation>
    <scope>NUCLEOTIDE SEQUENCE [LARGE SCALE GENOMIC DNA]</scope>
</reference>
<evidence type="ECO:0000313" key="3">
    <source>
        <dbReference type="EMBL" id="PIS08049.1"/>
    </source>
</evidence>
<sequence length="383" mass="40602">MKKLLMTVGLALLLVPTMAFAAEFKYSDKGNIGVGVKETAKNLYISGQSVTISGDVSKDLVAVARQSMTIDGNTENSVMAYASESLKLNGAVGENIRVGGNTIVFKGNTGGDVVAIGKNILLDSSGNIGGDAMLASGILKIDGNIDGNLYATAGKATITGHISGDVKLTGVTELTVTKTARIDGKLVYNSNNQATIDHDAIIVGGTQYKTLGESNGLISPFMMTGFGDRIILLKATCFLVFLLFLVYLLPKSTKRFIETAYSDLWSSLGWGLLLLIIVPIASMLIVFLLAPAAIAGVAMIIYGLGIVTSSMMVSLLIGTGLYKALNKEKEFRLDWLTVLLGVVVAVFLYKVPVFGPLLIVLTFFIAFGTFARLIGSFIKANRS</sequence>
<evidence type="ECO:0000313" key="4">
    <source>
        <dbReference type="Proteomes" id="UP000231382"/>
    </source>
</evidence>
<comment type="caution">
    <text evidence="3">The sequence shown here is derived from an EMBL/GenBank/DDBJ whole genome shotgun (WGS) entry which is preliminary data.</text>
</comment>
<dbReference type="EMBL" id="PEZW01000002">
    <property type="protein sequence ID" value="PIS08049.1"/>
    <property type="molecule type" value="Genomic_DNA"/>
</dbReference>
<evidence type="ECO:0000256" key="2">
    <source>
        <dbReference type="SAM" id="SignalP"/>
    </source>
</evidence>
<feature type="transmembrane region" description="Helical" evidence="1">
    <location>
        <begin position="357"/>
        <end position="378"/>
    </location>
</feature>
<feature type="signal peptide" evidence="2">
    <location>
        <begin position="1"/>
        <end position="21"/>
    </location>
</feature>
<feature type="transmembrane region" description="Helical" evidence="1">
    <location>
        <begin position="333"/>
        <end position="351"/>
    </location>
</feature>
<dbReference type="AlphaFoldDB" id="A0A2H0W7I6"/>
<evidence type="ECO:0008006" key="5">
    <source>
        <dbReference type="Google" id="ProtNLM"/>
    </source>
</evidence>
<keyword evidence="1" id="KW-0812">Transmembrane</keyword>
<feature type="chain" id="PRO_5013648340" description="Polymer-forming cytoskeletal protein" evidence="2">
    <location>
        <begin position="22"/>
        <end position="383"/>
    </location>
</feature>
<evidence type="ECO:0000256" key="1">
    <source>
        <dbReference type="SAM" id="Phobius"/>
    </source>
</evidence>
<organism evidence="3 4">
    <name type="scientific">Candidatus Berkelbacteria bacterium CG10_big_fil_rev_8_21_14_0_10_43_13</name>
    <dbReference type="NCBI Taxonomy" id="1974514"/>
    <lineage>
        <taxon>Bacteria</taxon>
        <taxon>Candidatus Berkelbacteria</taxon>
    </lineage>
</organism>
<name>A0A2H0W7I6_9BACT</name>
<protein>
    <recommendedName>
        <fullName evidence="5">Polymer-forming cytoskeletal protein</fullName>
    </recommendedName>
</protein>
<feature type="transmembrane region" description="Helical" evidence="1">
    <location>
        <begin position="230"/>
        <end position="249"/>
    </location>
</feature>
<keyword evidence="1" id="KW-0472">Membrane</keyword>
<keyword evidence="2" id="KW-0732">Signal</keyword>
<accession>A0A2H0W7I6</accession>
<feature type="transmembrane region" description="Helical" evidence="1">
    <location>
        <begin position="300"/>
        <end position="321"/>
    </location>
</feature>
<keyword evidence="1" id="KW-1133">Transmembrane helix</keyword>
<dbReference type="Proteomes" id="UP000231382">
    <property type="component" value="Unassembled WGS sequence"/>
</dbReference>
<feature type="transmembrane region" description="Helical" evidence="1">
    <location>
        <begin position="270"/>
        <end position="294"/>
    </location>
</feature>
<gene>
    <name evidence="3" type="ORF">COT78_00185</name>
</gene>